<reference evidence="2 3" key="1">
    <citation type="submission" date="2021-01" db="EMBL/GenBank/DDBJ databases">
        <title>Cercospora kikuchii MAFF 305040 whole genome shotgun sequence.</title>
        <authorList>
            <person name="Kashiwa T."/>
            <person name="Suzuki T."/>
        </authorList>
    </citation>
    <scope>NUCLEOTIDE SEQUENCE [LARGE SCALE GENOMIC DNA]</scope>
    <source>
        <strain evidence="2 3">MAFF 305040</strain>
    </source>
</reference>
<sequence length="315" mass="35741">MFLLCYSIFVDSADICSSGTVRAAGKKLKCFPSGFAKRDSIHQVCQALNLFVVPSGDAPRTNCPTSQHAAQNEMASSKGFRPFQKLPRSQRAASYQVVLPAGQRKAEQKPRESRDLRQQVNAIQIFLDGEMIYNVIPSKIQPRHIKDDGTLAKNTLSIWDWGSHMLDRLHEMFLVSTWRTDGVSHVVQRLEEVVEKRVPKNARASQGVYNIDQPPFMTADDVWEVTKHFQKAWHKPHQTPSSVANRVPTTPKHSTTVQLPYRANMNRVREGRVQKPTASNQERRGRESSASLVRKQQRKKSGKDRFKDTIPLRTG</sequence>
<feature type="region of interest" description="Disordered" evidence="1">
    <location>
        <begin position="235"/>
        <end position="315"/>
    </location>
</feature>
<name>A0A9P3FCJ9_9PEZI</name>
<keyword evidence="3" id="KW-1185">Reference proteome</keyword>
<evidence type="ECO:0000313" key="2">
    <source>
        <dbReference type="EMBL" id="GIZ42391.1"/>
    </source>
</evidence>
<feature type="compositionally biased region" description="Basic and acidic residues" evidence="1">
    <location>
        <begin position="303"/>
        <end position="315"/>
    </location>
</feature>
<protein>
    <submittedName>
        <fullName evidence="2">Uncharacterized protein</fullName>
    </submittedName>
</protein>
<evidence type="ECO:0000313" key="3">
    <source>
        <dbReference type="Proteomes" id="UP000825890"/>
    </source>
</evidence>
<dbReference type="AlphaFoldDB" id="A0A9P3FCJ9"/>
<dbReference type="RefSeq" id="XP_044656878.1">
    <property type="nucleotide sequence ID" value="XM_044800943.1"/>
</dbReference>
<proteinExistence type="predicted"/>
<evidence type="ECO:0000256" key="1">
    <source>
        <dbReference type="SAM" id="MobiDB-lite"/>
    </source>
</evidence>
<feature type="compositionally biased region" description="Polar residues" evidence="1">
    <location>
        <begin position="238"/>
        <end position="258"/>
    </location>
</feature>
<dbReference type="EMBL" id="BOLY01000003">
    <property type="protein sequence ID" value="GIZ42391.1"/>
    <property type="molecule type" value="Genomic_DNA"/>
</dbReference>
<gene>
    <name evidence="2" type="ORF">CKM354_000566400</name>
</gene>
<accession>A0A9P3FCJ9</accession>
<dbReference type="Proteomes" id="UP000825890">
    <property type="component" value="Unassembled WGS sequence"/>
</dbReference>
<organism evidence="2 3">
    <name type="scientific">Cercospora kikuchii</name>
    <dbReference type="NCBI Taxonomy" id="84275"/>
    <lineage>
        <taxon>Eukaryota</taxon>
        <taxon>Fungi</taxon>
        <taxon>Dikarya</taxon>
        <taxon>Ascomycota</taxon>
        <taxon>Pezizomycotina</taxon>
        <taxon>Dothideomycetes</taxon>
        <taxon>Dothideomycetidae</taxon>
        <taxon>Mycosphaerellales</taxon>
        <taxon>Mycosphaerellaceae</taxon>
        <taxon>Cercospora</taxon>
    </lineage>
</organism>
<comment type="caution">
    <text evidence="2">The sequence shown here is derived from an EMBL/GenBank/DDBJ whole genome shotgun (WGS) entry which is preliminary data.</text>
</comment>
<dbReference type="GeneID" id="68291239"/>